<dbReference type="Pfam" id="PF11118">
    <property type="entry name" value="DUF2627"/>
    <property type="match status" value="1"/>
</dbReference>
<feature type="transmembrane region" description="Helical" evidence="1">
    <location>
        <begin position="45"/>
        <end position="66"/>
    </location>
</feature>
<gene>
    <name evidence="2" type="ORF">GCM10007043_14160</name>
</gene>
<keyword evidence="1" id="KW-1133">Transmembrane helix</keyword>
<evidence type="ECO:0000313" key="3">
    <source>
        <dbReference type="Proteomes" id="UP000637720"/>
    </source>
</evidence>
<comment type="caution">
    <text evidence="2">The sequence shown here is derived from an EMBL/GenBank/DDBJ whole genome shotgun (WGS) entry which is preliminary data.</text>
</comment>
<dbReference type="Proteomes" id="UP000637720">
    <property type="component" value="Unassembled WGS sequence"/>
</dbReference>
<organism evidence="2 3">
    <name type="scientific">Calditerricola satsumensis</name>
    <dbReference type="NCBI Taxonomy" id="373054"/>
    <lineage>
        <taxon>Bacteria</taxon>
        <taxon>Bacillati</taxon>
        <taxon>Bacillota</taxon>
        <taxon>Bacilli</taxon>
        <taxon>Bacillales</taxon>
        <taxon>Bacillaceae</taxon>
        <taxon>Calditerricola</taxon>
    </lineage>
</organism>
<keyword evidence="3" id="KW-1185">Reference proteome</keyword>
<evidence type="ECO:0008006" key="4">
    <source>
        <dbReference type="Google" id="ProtNLM"/>
    </source>
</evidence>
<reference evidence="2" key="1">
    <citation type="journal article" date="2014" name="Int. J. Syst. Evol. Microbiol.">
        <title>Complete genome sequence of Corynebacterium casei LMG S-19264T (=DSM 44701T), isolated from a smear-ripened cheese.</title>
        <authorList>
            <consortium name="US DOE Joint Genome Institute (JGI-PGF)"/>
            <person name="Walter F."/>
            <person name="Albersmeier A."/>
            <person name="Kalinowski J."/>
            <person name="Ruckert C."/>
        </authorList>
    </citation>
    <scope>NUCLEOTIDE SEQUENCE</scope>
    <source>
        <strain evidence="2">JCM 14719</strain>
    </source>
</reference>
<proteinExistence type="predicted"/>
<sequence length="88" mass="9689">MLIQRLIALLILVSAGLVAAYGWTLMREAVFAAFAQTATGHDGLAFLAGAVLFLGGIGFVGGFLFYRDKKRRRVQKRFIKTRRQDDGA</sequence>
<protein>
    <recommendedName>
        <fullName evidence="4">DUF2627 domain-containing protein</fullName>
    </recommendedName>
</protein>
<name>A0A8J3BDV6_9BACI</name>
<dbReference type="InterPro" id="IPR020138">
    <property type="entry name" value="Uncharacterised_YqzF"/>
</dbReference>
<accession>A0A8J3BDV6</accession>
<dbReference type="EMBL" id="BMOF01000026">
    <property type="protein sequence ID" value="GGK01273.1"/>
    <property type="molecule type" value="Genomic_DNA"/>
</dbReference>
<dbReference type="RefSeq" id="WP_054673551.1">
    <property type="nucleotide sequence ID" value="NZ_BMOF01000026.1"/>
</dbReference>
<dbReference type="AlphaFoldDB" id="A0A8J3BDV6"/>
<reference evidence="2" key="2">
    <citation type="submission" date="2020-09" db="EMBL/GenBank/DDBJ databases">
        <authorList>
            <person name="Sun Q."/>
            <person name="Ohkuma M."/>
        </authorList>
    </citation>
    <scope>NUCLEOTIDE SEQUENCE</scope>
    <source>
        <strain evidence="2">JCM 14719</strain>
    </source>
</reference>
<evidence type="ECO:0000256" key="1">
    <source>
        <dbReference type="SAM" id="Phobius"/>
    </source>
</evidence>
<keyword evidence="1" id="KW-0812">Transmembrane</keyword>
<keyword evidence="1" id="KW-0472">Membrane</keyword>
<evidence type="ECO:0000313" key="2">
    <source>
        <dbReference type="EMBL" id="GGK01273.1"/>
    </source>
</evidence>